<keyword evidence="9" id="KW-0472">Membrane</keyword>
<evidence type="ECO:0000256" key="6">
    <source>
        <dbReference type="ARBA" id="ARBA00022787"/>
    </source>
</evidence>
<reference evidence="10 11" key="1">
    <citation type="journal article" date="2006" name="Nature">
        <title>Global trends of whole-genome duplications revealed by the ciliate Paramecium tetraurelia.</title>
        <authorList>
            <consortium name="Genoscope"/>
            <person name="Aury J.-M."/>
            <person name="Jaillon O."/>
            <person name="Duret L."/>
            <person name="Noel B."/>
            <person name="Jubin C."/>
            <person name="Porcel B.M."/>
            <person name="Segurens B."/>
            <person name="Daubin V."/>
            <person name="Anthouard V."/>
            <person name="Aiach N."/>
            <person name="Arnaiz O."/>
            <person name="Billaut A."/>
            <person name="Beisson J."/>
            <person name="Blanc I."/>
            <person name="Bouhouche K."/>
            <person name="Camara F."/>
            <person name="Duharcourt S."/>
            <person name="Guigo R."/>
            <person name="Gogendeau D."/>
            <person name="Katinka M."/>
            <person name="Keller A.-M."/>
            <person name="Kissmehl R."/>
            <person name="Klotz C."/>
            <person name="Koll F."/>
            <person name="Le Moue A."/>
            <person name="Lepere C."/>
            <person name="Malinsky S."/>
            <person name="Nowacki M."/>
            <person name="Nowak J.K."/>
            <person name="Plattner H."/>
            <person name="Poulain J."/>
            <person name="Ruiz F."/>
            <person name="Serrano V."/>
            <person name="Zagulski M."/>
            <person name="Dessen P."/>
            <person name="Betermier M."/>
            <person name="Weissenbach J."/>
            <person name="Scarpelli C."/>
            <person name="Schachter V."/>
            <person name="Sperling L."/>
            <person name="Meyer E."/>
            <person name="Cohen J."/>
            <person name="Wincker P."/>
        </authorList>
    </citation>
    <scope>NUCLEOTIDE SEQUENCE [LARGE SCALE GENOMIC DNA]</scope>
    <source>
        <strain evidence="10 11">Stock d4-2</strain>
    </source>
</reference>
<dbReference type="EMBL" id="CT868407">
    <property type="protein sequence ID" value="CAK81634.1"/>
    <property type="molecule type" value="Genomic_DNA"/>
</dbReference>
<dbReference type="InterPro" id="IPR037930">
    <property type="entry name" value="Tom40"/>
</dbReference>
<evidence type="ECO:0000313" key="10">
    <source>
        <dbReference type="EMBL" id="CAK81634.1"/>
    </source>
</evidence>
<dbReference type="InterPro" id="IPR023614">
    <property type="entry name" value="Porin_dom_sf"/>
</dbReference>
<evidence type="ECO:0000256" key="4">
    <source>
        <dbReference type="ARBA" id="ARBA00022452"/>
    </source>
</evidence>
<dbReference type="Proteomes" id="UP000000600">
    <property type="component" value="Unassembled WGS sequence"/>
</dbReference>
<keyword evidence="11" id="KW-1185">Reference proteome</keyword>
<dbReference type="eggNOG" id="KOG3296">
    <property type="taxonomic scope" value="Eukaryota"/>
</dbReference>
<dbReference type="AlphaFoldDB" id="A0DF17"/>
<dbReference type="GO" id="GO:0030150">
    <property type="term" value="P:protein import into mitochondrial matrix"/>
    <property type="evidence" value="ECO:0000318"/>
    <property type="project" value="GO_Central"/>
</dbReference>
<dbReference type="STRING" id="5888.A0DF17"/>
<evidence type="ECO:0000256" key="7">
    <source>
        <dbReference type="ARBA" id="ARBA00022927"/>
    </source>
</evidence>
<keyword evidence="4" id="KW-1134">Transmembrane beta strand</keyword>
<dbReference type="GO" id="GO:0008320">
    <property type="term" value="F:protein transmembrane transporter activity"/>
    <property type="evidence" value="ECO:0000318"/>
    <property type="project" value="GO_Central"/>
</dbReference>
<evidence type="ECO:0000256" key="3">
    <source>
        <dbReference type="ARBA" id="ARBA00022448"/>
    </source>
</evidence>
<evidence type="ECO:0000256" key="8">
    <source>
        <dbReference type="ARBA" id="ARBA00023128"/>
    </source>
</evidence>
<keyword evidence="6" id="KW-1000">Mitochondrion outer membrane</keyword>
<evidence type="ECO:0000256" key="2">
    <source>
        <dbReference type="ARBA" id="ARBA00010510"/>
    </source>
</evidence>
<dbReference type="GO" id="GO:0005742">
    <property type="term" value="C:mitochondrial outer membrane translocase complex"/>
    <property type="evidence" value="ECO:0000318"/>
    <property type="project" value="GO_Central"/>
</dbReference>
<evidence type="ECO:0000256" key="9">
    <source>
        <dbReference type="ARBA" id="ARBA00023136"/>
    </source>
</evidence>
<dbReference type="KEGG" id="ptm:GSPATT00016460001"/>
<evidence type="ECO:0000256" key="5">
    <source>
        <dbReference type="ARBA" id="ARBA00022692"/>
    </source>
</evidence>
<keyword evidence="3" id="KW-0813">Transport</keyword>
<dbReference type="FunFam" id="2.40.160.10:FF:000055">
    <property type="entry name" value="Uncharacterized protein"/>
    <property type="match status" value="1"/>
</dbReference>
<dbReference type="FunCoup" id="A0DF17">
    <property type="interactions" value="127"/>
</dbReference>
<gene>
    <name evidence="10" type="ORF">GSPATT00016460001</name>
</gene>
<sequence>MAAIDKEQVDMDNPAFAQQDPHLKINDDEEMGLPPQFRNRYPRRPPLFDGLLNNVRAVTKKVEHIKGFKFEVAGGLSNNFHLAHSWLIPPSSKGKAPNPNPMKQPPVPSYTLAAQYLGGSLRTPFDQPTYIMTGRWDSTGKLEAAIIKKLNEMFNFRYVLISIKTQRFSAFYLNSDPLNAQMHLDCDITGEDYVHSIKIGTGLYSFNMMQTIGNRLVLGYEMMTLTERNLSLMSYAMKFGINKNQNIYAQYVGAADQLILAYNHRLLDKSYFMSELEYSNQTGESRAILGYRQKFATSEVIVTLNSKQKFSSALTLQGFAYQLKLCAIADYNKDSYKFGYGIAMGQV</sequence>
<dbReference type="Pfam" id="PF01459">
    <property type="entry name" value="Porin_3"/>
    <property type="match status" value="1"/>
</dbReference>
<dbReference type="OrthoDB" id="19656at2759"/>
<proteinExistence type="inferred from homology"/>
<dbReference type="InParanoid" id="A0DF17"/>
<accession>A0DF17</accession>
<comment type="subcellular location">
    <subcellularLocation>
        <location evidence="1">Mitochondrion outer membrane</location>
        <topology evidence="1">Multi-pass membrane protein</topology>
    </subcellularLocation>
</comment>
<name>A0DF17_PARTE</name>
<comment type="similarity">
    <text evidence="2">Belongs to the Tom40 family.</text>
</comment>
<organism evidence="10 11">
    <name type="scientific">Paramecium tetraurelia</name>
    <dbReference type="NCBI Taxonomy" id="5888"/>
    <lineage>
        <taxon>Eukaryota</taxon>
        <taxon>Sar</taxon>
        <taxon>Alveolata</taxon>
        <taxon>Ciliophora</taxon>
        <taxon>Intramacronucleata</taxon>
        <taxon>Oligohymenophorea</taxon>
        <taxon>Peniculida</taxon>
        <taxon>Parameciidae</taxon>
        <taxon>Paramecium</taxon>
    </lineage>
</organism>
<dbReference type="InterPro" id="IPR027246">
    <property type="entry name" value="Porin_Euk/Tom40"/>
</dbReference>
<dbReference type="RefSeq" id="XP_001449031.1">
    <property type="nucleotide sequence ID" value="XM_001448994.2"/>
</dbReference>
<keyword evidence="8" id="KW-0496">Mitochondrion</keyword>
<keyword evidence="5" id="KW-0812">Transmembrane</keyword>
<protein>
    <submittedName>
        <fullName evidence="10">Uncharacterized protein</fullName>
    </submittedName>
</protein>
<dbReference type="OMA" id="GRYTANK"/>
<dbReference type="HOGENOM" id="CLU_800389_0_0_1"/>
<evidence type="ECO:0000313" key="11">
    <source>
        <dbReference type="Proteomes" id="UP000000600"/>
    </source>
</evidence>
<dbReference type="Gene3D" id="2.40.160.10">
    <property type="entry name" value="Porin"/>
    <property type="match status" value="1"/>
</dbReference>
<dbReference type="PANTHER" id="PTHR10802">
    <property type="entry name" value="MITOCHONDRIAL IMPORT RECEPTOR SUBUNIT TOM40"/>
    <property type="match status" value="1"/>
</dbReference>
<evidence type="ECO:0000256" key="1">
    <source>
        <dbReference type="ARBA" id="ARBA00004374"/>
    </source>
</evidence>
<keyword evidence="7" id="KW-0653">Protein transport</keyword>
<dbReference type="GeneID" id="5034816"/>